<dbReference type="Gramene" id="OB05G27530.1">
    <property type="protein sequence ID" value="OB05G27530.1"/>
    <property type="gene ID" value="OB05G27530"/>
</dbReference>
<dbReference type="CDD" id="cd00018">
    <property type="entry name" value="AP2"/>
    <property type="match status" value="1"/>
</dbReference>
<dbReference type="SUPFAM" id="SSF54171">
    <property type="entry name" value="DNA-binding domain"/>
    <property type="match status" value="1"/>
</dbReference>
<evidence type="ECO:0000256" key="6">
    <source>
        <dbReference type="ARBA" id="ARBA00023163"/>
    </source>
</evidence>
<dbReference type="GO" id="GO:0006950">
    <property type="term" value="P:response to stress"/>
    <property type="evidence" value="ECO:0007669"/>
    <property type="project" value="TreeGrafter"/>
</dbReference>
<evidence type="ECO:0000256" key="1">
    <source>
        <dbReference type="ARBA" id="ARBA00004123"/>
    </source>
</evidence>
<dbReference type="OMA" id="NDIAMYI"/>
<dbReference type="Proteomes" id="UP000006038">
    <property type="component" value="Chromosome 5"/>
</dbReference>
<dbReference type="InterPro" id="IPR016177">
    <property type="entry name" value="DNA-bd_dom_sf"/>
</dbReference>
<evidence type="ECO:0000256" key="3">
    <source>
        <dbReference type="ARBA" id="ARBA00023016"/>
    </source>
</evidence>
<feature type="domain" description="AP2/ERF" evidence="10">
    <location>
        <begin position="64"/>
        <end position="121"/>
    </location>
</feature>
<dbReference type="Gene3D" id="3.30.730.10">
    <property type="entry name" value="AP2/ERF domain"/>
    <property type="match status" value="1"/>
</dbReference>
<keyword evidence="4" id="KW-0238">DNA-binding</keyword>
<evidence type="ECO:0000313" key="11">
    <source>
        <dbReference type="EnsemblPlants" id="OB05G27530.1"/>
    </source>
</evidence>
<evidence type="ECO:0000256" key="4">
    <source>
        <dbReference type="ARBA" id="ARBA00023125"/>
    </source>
</evidence>
<feature type="region of interest" description="Disordered" evidence="9">
    <location>
        <begin position="1"/>
        <end position="65"/>
    </location>
</feature>
<dbReference type="GO" id="GO:0000976">
    <property type="term" value="F:transcription cis-regulatory region binding"/>
    <property type="evidence" value="ECO:0007669"/>
    <property type="project" value="TreeGrafter"/>
</dbReference>
<evidence type="ECO:0000256" key="7">
    <source>
        <dbReference type="ARBA" id="ARBA00023242"/>
    </source>
</evidence>
<dbReference type="KEGG" id="obr:102719391"/>
<dbReference type="GeneID" id="102719391"/>
<dbReference type="InterPro" id="IPR036955">
    <property type="entry name" value="AP2/ERF_dom_sf"/>
</dbReference>
<proteinExistence type="inferred from homology"/>
<comment type="similarity">
    <text evidence="8">Belongs to the AP2/ERF transcription factor family. ERF subfamily.</text>
</comment>
<dbReference type="PRINTS" id="PR00367">
    <property type="entry name" value="ETHRSPELEMNT"/>
</dbReference>
<name>J3M829_ORYBR</name>
<dbReference type="GO" id="GO:0003700">
    <property type="term" value="F:DNA-binding transcription factor activity"/>
    <property type="evidence" value="ECO:0007669"/>
    <property type="project" value="InterPro"/>
</dbReference>
<dbReference type="Pfam" id="PF00847">
    <property type="entry name" value="AP2"/>
    <property type="match status" value="1"/>
</dbReference>
<evidence type="ECO:0000256" key="2">
    <source>
        <dbReference type="ARBA" id="ARBA00023015"/>
    </source>
</evidence>
<dbReference type="PANTHER" id="PTHR31241">
    <property type="entry name" value="DEHYDRATION-RESPONSIVE ELEMENT-BINDING PROTEIN 2C"/>
    <property type="match status" value="1"/>
</dbReference>
<dbReference type="GO" id="GO:0045893">
    <property type="term" value="P:positive regulation of DNA-templated transcription"/>
    <property type="evidence" value="ECO:0007669"/>
    <property type="project" value="TreeGrafter"/>
</dbReference>
<dbReference type="EnsemblPlants" id="OB05G27530.1">
    <property type="protein sequence ID" value="OB05G27530.1"/>
    <property type="gene ID" value="OB05G27530"/>
</dbReference>
<sequence>MAGGEREAAAVGMTSEGVEVEKEPATLLPSPSVPRKKQTHAKNSDTPDAGGARRAPRAKRCPNSYRGVRQRRWGKWVSEIREPNRGKRHWLGTFDSAADAAPAHDKAAAAILGNRAVLNFPASSPLAAAVAPEQREAPCCSSAAAVPAAVFEEEHAVKPAVLPLMQGGAGGTETKARHWEWDAASWPAQGMFQCLDDIAMYLELDAVKTEDCQVEQLDDDVFDSPLWSLL</sequence>
<evidence type="ECO:0000256" key="9">
    <source>
        <dbReference type="SAM" id="MobiDB-lite"/>
    </source>
</evidence>
<evidence type="ECO:0000313" key="12">
    <source>
        <dbReference type="Proteomes" id="UP000006038"/>
    </source>
</evidence>
<keyword evidence="5" id="KW-0010">Activator</keyword>
<dbReference type="eggNOG" id="ENOG502S427">
    <property type="taxonomic scope" value="Eukaryota"/>
</dbReference>
<evidence type="ECO:0000256" key="5">
    <source>
        <dbReference type="ARBA" id="ARBA00023159"/>
    </source>
</evidence>
<dbReference type="PROSITE" id="PS51032">
    <property type="entry name" value="AP2_ERF"/>
    <property type="match status" value="1"/>
</dbReference>
<dbReference type="AlphaFoldDB" id="J3M829"/>
<comment type="subcellular location">
    <subcellularLocation>
        <location evidence="1">Nucleus</location>
    </subcellularLocation>
</comment>
<dbReference type="FunFam" id="3.30.730.10:FF:000001">
    <property type="entry name" value="Ethylene-responsive transcription factor 2"/>
    <property type="match status" value="1"/>
</dbReference>
<dbReference type="PANTHER" id="PTHR31241:SF62">
    <property type="entry name" value="DEHYDRATION-RESPONSIVE ELEMENT-BINDING PROTEIN 2D"/>
    <property type="match status" value="1"/>
</dbReference>
<reference evidence="11" key="2">
    <citation type="submission" date="2013-04" db="UniProtKB">
        <authorList>
            <consortium name="EnsemblPlants"/>
        </authorList>
    </citation>
    <scope>IDENTIFICATION</scope>
</reference>
<keyword evidence="7" id="KW-0539">Nucleus</keyword>
<dbReference type="HOGENOM" id="CLU_1167616_0_0_1"/>
<protein>
    <recommendedName>
        <fullName evidence="10">AP2/ERF domain-containing protein</fullName>
    </recommendedName>
</protein>
<dbReference type="STRING" id="4533.J3M829"/>
<reference evidence="11" key="1">
    <citation type="journal article" date="2013" name="Nat. Commun.">
        <title>Whole-genome sequencing of Oryza brachyantha reveals mechanisms underlying Oryza genome evolution.</title>
        <authorList>
            <person name="Chen J."/>
            <person name="Huang Q."/>
            <person name="Gao D."/>
            <person name="Wang J."/>
            <person name="Lang Y."/>
            <person name="Liu T."/>
            <person name="Li B."/>
            <person name="Bai Z."/>
            <person name="Luis Goicoechea J."/>
            <person name="Liang C."/>
            <person name="Chen C."/>
            <person name="Zhang W."/>
            <person name="Sun S."/>
            <person name="Liao Y."/>
            <person name="Zhang X."/>
            <person name="Yang L."/>
            <person name="Song C."/>
            <person name="Wang M."/>
            <person name="Shi J."/>
            <person name="Liu G."/>
            <person name="Liu J."/>
            <person name="Zhou H."/>
            <person name="Zhou W."/>
            <person name="Yu Q."/>
            <person name="An N."/>
            <person name="Chen Y."/>
            <person name="Cai Q."/>
            <person name="Wang B."/>
            <person name="Liu B."/>
            <person name="Min J."/>
            <person name="Huang Y."/>
            <person name="Wu H."/>
            <person name="Li Z."/>
            <person name="Zhang Y."/>
            <person name="Yin Y."/>
            <person name="Song W."/>
            <person name="Jiang J."/>
            <person name="Jackson S.A."/>
            <person name="Wing R.A."/>
            <person name="Wang J."/>
            <person name="Chen M."/>
        </authorList>
    </citation>
    <scope>NUCLEOTIDE SEQUENCE [LARGE SCALE GENOMIC DNA]</scope>
    <source>
        <strain evidence="11">cv. IRGC 101232</strain>
    </source>
</reference>
<accession>J3M829</accession>
<organism evidence="11">
    <name type="scientific">Oryza brachyantha</name>
    <name type="common">malo sina</name>
    <dbReference type="NCBI Taxonomy" id="4533"/>
    <lineage>
        <taxon>Eukaryota</taxon>
        <taxon>Viridiplantae</taxon>
        <taxon>Streptophyta</taxon>
        <taxon>Embryophyta</taxon>
        <taxon>Tracheophyta</taxon>
        <taxon>Spermatophyta</taxon>
        <taxon>Magnoliopsida</taxon>
        <taxon>Liliopsida</taxon>
        <taxon>Poales</taxon>
        <taxon>Poaceae</taxon>
        <taxon>BOP clade</taxon>
        <taxon>Oryzoideae</taxon>
        <taxon>Oryzeae</taxon>
        <taxon>Oryzinae</taxon>
        <taxon>Oryza</taxon>
    </lineage>
</organism>
<dbReference type="OrthoDB" id="550883at2759"/>
<keyword evidence="6" id="KW-0804">Transcription</keyword>
<dbReference type="InterPro" id="IPR001471">
    <property type="entry name" value="AP2/ERF_dom"/>
</dbReference>
<dbReference type="GO" id="GO:0005634">
    <property type="term" value="C:nucleus"/>
    <property type="evidence" value="ECO:0007669"/>
    <property type="project" value="UniProtKB-SubCell"/>
</dbReference>
<keyword evidence="3" id="KW-0346">Stress response</keyword>
<evidence type="ECO:0000259" key="10">
    <source>
        <dbReference type="PROSITE" id="PS51032"/>
    </source>
</evidence>
<keyword evidence="2" id="KW-0805">Transcription regulation</keyword>
<evidence type="ECO:0000256" key="8">
    <source>
        <dbReference type="ARBA" id="ARBA00024343"/>
    </source>
</evidence>
<dbReference type="SMART" id="SM00380">
    <property type="entry name" value="AP2"/>
    <property type="match status" value="1"/>
</dbReference>
<keyword evidence="12" id="KW-1185">Reference proteome</keyword>